<accession>A0A0R2NRZ5</accession>
<dbReference type="NCBIfam" id="TIGR01547">
    <property type="entry name" value="phage_term_2"/>
    <property type="match status" value="1"/>
</dbReference>
<protein>
    <submittedName>
        <fullName evidence="3">Terminase large subunit</fullName>
    </submittedName>
</protein>
<dbReference type="InterPro" id="IPR027417">
    <property type="entry name" value="P-loop_NTPase"/>
</dbReference>
<dbReference type="Gene3D" id="3.30.420.280">
    <property type="match status" value="1"/>
</dbReference>
<dbReference type="AlphaFoldDB" id="A0A0R2NRZ5"/>
<evidence type="ECO:0000259" key="2">
    <source>
        <dbReference type="Pfam" id="PF17288"/>
    </source>
</evidence>
<name>A0A0R2NRZ5_9LACO</name>
<dbReference type="RefSeq" id="WP_024624620.1">
    <property type="nucleotide sequence ID" value="NZ_AYGX02000042.1"/>
</dbReference>
<feature type="domain" description="Phage terminase large subunit N-terminal" evidence="1">
    <location>
        <begin position="34"/>
        <end position="243"/>
    </location>
</feature>
<dbReference type="Proteomes" id="UP000050920">
    <property type="component" value="Unassembled WGS sequence"/>
</dbReference>
<evidence type="ECO:0000259" key="1">
    <source>
        <dbReference type="Pfam" id="PF04466"/>
    </source>
</evidence>
<dbReference type="PANTHER" id="PTHR39184">
    <property type="match status" value="1"/>
</dbReference>
<sequence>MKTLVVDDTKIKKVIRISDLINPHFKRMWLTDKPYIVANGGRGSFKSSVISLKLVTMMKKAIQQRYKANIICILANKTDLHDTVYKQIQWAIDLLQLNDEFRAYKSPLTIQHKRTGSTFYFYGADNPYKLKSNVVGNVIAVWYEEAANMKSADVFDQSNPTFIRQKPDWLDQVKVYYSYNPPKNPYDWINEWIDKVAQNPAYLIDTSDYRCDVRGFTSEQTLALINQYKKTDYDYYRWLYLGEIIGLGTSVYNSKLLHPLETFPDDDHIASLYFSQDTGQQVSATTELCIAITAKKRVILLDTFYYSPVHQSEKRPPSELAKDLYEFEMSREQHFNVGAYNYTADEAVSDYAIDHEYYRLYGRHWHHVNKVEKTIMIDHVQDLLATGRFYYINNEANQIFVSEHRKYQWDADSLQTDKPKVVKVDDHTVDAFQYFVLDNLADLDLKY</sequence>
<evidence type="ECO:0000313" key="3">
    <source>
        <dbReference type="EMBL" id="KRO28457.1"/>
    </source>
</evidence>
<reference evidence="3 4" key="1">
    <citation type="journal article" date="2015" name="Genome Announc.">
        <title>Expanding the biotechnology potential of lactobacilli through comparative genomics of 213 strains and associated genera.</title>
        <authorList>
            <person name="Sun Z."/>
            <person name="Harris H.M."/>
            <person name="McCann A."/>
            <person name="Guo C."/>
            <person name="Argimon S."/>
            <person name="Zhang W."/>
            <person name="Yang X."/>
            <person name="Jeffery I.B."/>
            <person name="Cooney J.C."/>
            <person name="Kagawa T.F."/>
            <person name="Liu W."/>
            <person name="Song Y."/>
            <person name="Salvetti E."/>
            <person name="Wrobel A."/>
            <person name="Rasinkangas P."/>
            <person name="Parkhill J."/>
            <person name="Rea M.C."/>
            <person name="O'Sullivan O."/>
            <person name="Ritari J."/>
            <person name="Douillard F.P."/>
            <person name="Paul Ross R."/>
            <person name="Yang R."/>
            <person name="Briner A.E."/>
            <person name="Felis G.E."/>
            <person name="de Vos W.M."/>
            <person name="Barrangou R."/>
            <person name="Klaenhammer T.R."/>
            <person name="Caufield P.W."/>
            <person name="Cui Y."/>
            <person name="Zhang H."/>
            <person name="O'Toole P.W."/>
        </authorList>
    </citation>
    <scope>NUCLEOTIDE SEQUENCE [LARGE SCALE GENOMIC DNA]</scope>
    <source>
        <strain evidence="3 4">DSM 21115</strain>
    </source>
</reference>
<dbReference type="Pfam" id="PF04466">
    <property type="entry name" value="Terminase_3"/>
    <property type="match status" value="1"/>
</dbReference>
<gene>
    <name evidence="3" type="ORF">DY78_GL002356</name>
</gene>
<proteinExistence type="predicted"/>
<organism evidence="3 4">
    <name type="scientific">Lactiplantibacillus fabifermentans DSM 21115</name>
    <dbReference type="NCBI Taxonomy" id="1413187"/>
    <lineage>
        <taxon>Bacteria</taxon>
        <taxon>Bacillati</taxon>
        <taxon>Bacillota</taxon>
        <taxon>Bacilli</taxon>
        <taxon>Lactobacillales</taxon>
        <taxon>Lactobacillaceae</taxon>
        <taxon>Lactiplantibacillus</taxon>
    </lineage>
</organism>
<dbReference type="EMBL" id="AYGX02000042">
    <property type="protein sequence ID" value="KRO28457.1"/>
    <property type="molecule type" value="Genomic_DNA"/>
</dbReference>
<comment type="caution">
    <text evidence="3">The sequence shown here is derived from an EMBL/GenBank/DDBJ whole genome shotgun (WGS) entry which is preliminary data.</text>
</comment>
<dbReference type="PANTHER" id="PTHR39184:SF1">
    <property type="entry name" value="PBSX PHAGE TERMINASE LARGE SUBUNIT"/>
    <property type="match status" value="1"/>
</dbReference>
<dbReference type="InterPro" id="IPR052380">
    <property type="entry name" value="Viral_DNA_packaging_terminase"/>
</dbReference>
<dbReference type="Pfam" id="PF17288">
    <property type="entry name" value="Terminase_3C"/>
    <property type="match status" value="1"/>
</dbReference>
<keyword evidence="4" id="KW-1185">Reference proteome</keyword>
<feature type="domain" description="Phage terminase large subunit C-terminal" evidence="2">
    <location>
        <begin position="277"/>
        <end position="436"/>
    </location>
</feature>
<dbReference type="InterPro" id="IPR035412">
    <property type="entry name" value="Terminase_L_N"/>
</dbReference>
<dbReference type="InterPro" id="IPR006437">
    <property type="entry name" value="Phage_terminase_lsu"/>
</dbReference>
<evidence type="ECO:0000313" key="4">
    <source>
        <dbReference type="Proteomes" id="UP000050920"/>
    </source>
</evidence>
<dbReference type="Gene3D" id="3.40.50.300">
    <property type="entry name" value="P-loop containing nucleotide triphosphate hydrolases"/>
    <property type="match status" value="1"/>
</dbReference>
<dbReference type="InterPro" id="IPR035413">
    <property type="entry name" value="Terminase_L_C"/>
</dbReference>